<comment type="cofactor">
    <cofactor evidence="1 8">
        <name>heme</name>
        <dbReference type="ChEBI" id="CHEBI:30413"/>
    </cofactor>
</comment>
<dbReference type="InterPro" id="IPR017972">
    <property type="entry name" value="Cyt_P450_CS"/>
</dbReference>
<evidence type="ECO:0000256" key="3">
    <source>
        <dbReference type="ARBA" id="ARBA00022617"/>
    </source>
</evidence>
<dbReference type="PROSITE" id="PS00086">
    <property type="entry name" value="CYTOCHROME_P450"/>
    <property type="match status" value="1"/>
</dbReference>
<keyword evidence="3 8" id="KW-0349">Heme</keyword>
<name>A0A9P8RNJ4_9PEZI</name>
<keyword evidence="5 9" id="KW-0560">Oxidoreductase</keyword>
<gene>
    <name evidence="11" type="ORF">GP486_005004</name>
</gene>
<dbReference type="Proteomes" id="UP000750711">
    <property type="component" value="Unassembled WGS sequence"/>
</dbReference>
<evidence type="ECO:0000256" key="8">
    <source>
        <dbReference type="PIRSR" id="PIRSR602401-1"/>
    </source>
</evidence>
<keyword evidence="7 9" id="KW-0503">Monooxygenase</keyword>
<dbReference type="GO" id="GO:0016705">
    <property type="term" value="F:oxidoreductase activity, acting on paired donors, with incorporation or reduction of molecular oxygen"/>
    <property type="evidence" value="ECO:0007669"/>
    <property type="project" value="InterPro"/>
</dbReference>
<comment type="caution">
    <text evidence="11">The sequence shown here is derived from an EMBL/GenBank/DDBJ whole genome shotgun (WGS) entry which is preliminary data.</text>
</comment>
<protein>
    <recommendedName>
        <fullName evidence="13">Cytochrome P450</fullName>
    </recommendedName>
</protein>
<evidence type="ECO:0000313" key="12">
    <source>
        <dbReference type="Proteomes" id="UP000750711"/>
    </source>
</evidence>
<keyword evidence="4 8" id="KW-0479">Metal-binding</keyword>
<dbReference type="AlphaFoldDB" id="A0A9P8RNJ4"/>
<evidence type="ECO:0000256" key="9">
    <source>
        <dbReference type="RuleBase" id="RU000461"/>
    </source>
</evidence>
<evidence type="ECO:0008006" key="13">
    <source>
        <dbReference type="Google" id="ProtNLM"/>
    </source>
</evidence>
<dbReference type="GO" id="GO:0004497">
    <property type="term" value="F:monooxygenase activity"/>
    <property type="evidence" value="ECO:0007669"/>
    <property type="project" value="UniProtKB-KW"/>
</dbReference>
<dbReference type="PRINTS" id="PR00385">
    <property type="entry name" value="P450"/>
</dbReference>
<evidence type="ECO:0000256" key="1">
    <source>
        <dbReference type="ARBA" id="ARBA00001971"/>
    </source>
</evidence>
<dbReference type="PANTHER" id="PTHR24305">
    <property type="entry name" value="CYTOCHROME P450"/>
    <property type="match status" value="1"/>
</dbReference>
<evidence type="ECO:0000256" key="5">
    <source>
        <dbReference type="ARBA" id="ARBA00023002"/>
    </source>
</evidence>
<dbReference type="InterPro" id="IPR050121">
    <property type="entry name" value="Cytochrome_P450_monoxygenase"/>
</dbReference>
<evidence type="ECO:0000256" key="10">
    <source>
        <dbReference type="SAM" id="SignalP"/>
    </source>
</evidence>
<keyword evidence="10" id="KW-0732">Signal</keyword>
<evidence type="ECO:0000313" key="11">
    <source>
        <dbReference type="EMBL" id="KAH0558333.1"/>
    </source>
</evidence>
<proteinExistence type="inferred from homology"/>
<reference evidence="11" key="1">
    <citation type="submission" date="2021-03" db="EMBL/GenBank/DDBJ databases">
        <title>Comparative genomics and phylogenomic investigation of the class Geoglossomycetes provide insights into ecological specialization and systematics.</title>
        <authorList>
            <person name="Melie T."/>
            <person name="Pirro S."/>
            <person name="Miller A.N."/>
            <person name="Quandt A."/>
        </authorList>
    </citation>
    <scope>NUCLEOTIDE SEQUENCE</scope>
    <source>
        <strain evidence="11">CAQ_001_2017</strain>
    </source>
</reference>
<dbReference type="CDD" id="cd11061">
    <property type="entry name" value="CYP67-like"/>
    <property type="match status" value="1"/>
</dbReference>
<evidence type="ECO:0000256" key="7">
    <source>
        <dbReference type="ARBA" id="ARBA00023033"/>
    </source>
</evidence>
<dbReference type="InterPro" id="IPR036396">
    <property type="entry name" value="Cyt_P450_sf"/>
</dbReference>
<comment type="similarity">
    <text evidence="2 9">Belongs to the cytochrome P450 family.</text>
</comment>
<accession>A0A9P8RNJ4</accession>
<dbReference type="GO" id="GO:0005506">
    <property type="term" value="F:iron ion binding"/>
    <property type="evidence" value="ECO:0007669"/>
    <property type="project" value="InterPro"/>
</dbReference>
<keyword evidence="12" id="KW-1185">Reference proteome</keyword>
<dbReference type="Gene3D" id="1.10.630.10">
    <property type="entry name" value="Cytochrome P450"/>
    <property type="match status" value="1"/>
</dbReference>
<dbReference type="Pfam" id="PF00067">
    <property type="entry name" value="p450"/>
    <property type="match status" value="2"/>
</dbReference>
<feature type="binding site" description="axial binding residue" evidence="8">
    <location>
        <position position="423"/>
    </location>
    <ligand>
        <name>heme</name>
        <dbReference type="ChEBI" id="CHEBI:30413"/>
    </ligand>
    <ligandPart>
        <name>Fe</name>
        <dbReference type="ChEBI" id="CHEBI:18248"/>
    </ligandPart>
</feature>
<dbReference type="InterPro" id="IPR001128">
    <property type="entry name" value="Cyt_P450"/>
</dbReference>
<evidence type="ECO:0000256" key="2">
    <source>
        <dbReference type="ARBA" id="ARBA00010617"/>
    </source>
</evidence>
<keyword evidence="6 8" id="KW-0408">Iron</keyword>
<evidence type="ECO:0000256" key="4">
    <source>
        <dbReference type="ARBA" id="ARBA00022723"/>
    </source>
</evidence>
<evidence type="ECO:0000256" key="6">
    <source>
        <dbReference type="ARBA" id="ARBA00023004"/>
    </source>
</evidence>
<feature type="chain" id="PRO_5040138950" description="Cytochrome P450" evidence="10">
    <location>
        <begin position="22"/>
        <end position="494"/>
    </location>
</feature>
<dbReference type="InterPro" id="IPR002401">
    <property type="entry name" value="Cyt_P450_E_grp-I"/>
</dbReference>
<dbReference type="PANTHER" id="PTHR24305:SF237">
    <property type="entry name" value="CYTOCHROME P450 MONOOXYGENASE ATNE-RELATED"/>
    <property type="match status" value="1"/>
</dbReference>
<sequence length="494" mass="55074">MFLSFLIQYLTPSSFLVLTSGQFVRYGPDSISINTSTALKEIYGFGKNVRKSKFYSVFPPNPQAFNTHNSIDKISHGRKRRVLSHAFSDSAMRAMEEHVLNHIQIFCDKLGGSTKHSAAATNGHAEPEWSAAKNMADWCNYLTFDVMGDLAFGKAFDMLEKPDNRFALSLVGNAAQRHLICGTQPLLHTLHLDKFLFHKIAAGRERYMAYSKAQAAERMKLGVDADRRDFFYYLLKAKDQETGKGFGMAELWGESNLLIIAGMSPVFRVVRIQLIRVIIQGSDTTSTALAATIFYLVHNPTTLQTLTTTIRTAFSSLSSICSTNPDLINCAFLRACIDEAMRLSPSVGGALPREVLPGGLTVDGHHFPPGTVLAVPHYAIHHNPFYYPDPFAYKPERWLTDDKEAVGRAQSAFCPFSVGPRGCIGKGMAYMELSLALSRLMWLFDMRLKPGSTLGEGGWEGAEYGRQRVGEYQLMDKFTSWMDGPLVEFRGRLD</sequence>
<dbReference type="EMBL" id="JAGHQM010000878">
    <property type="protein sequence ID" value="KAH0558333.1"/>
    <property type="molecule type" value="Genomic_DNA"/>
</dbReference>
<feature type="signal peptide" evidence="10">
    <location>
        <begin position="1"/>
        <end position="21"/>
    </location>
</feature>
<dbReference type="SUPFAM" id="SSF48264">
    <property type="entry name" value="Cytochrome P450"/>
    <property type="match status" value="1"/>
</dbReference>
<organism evidence="11 12">
    <name type="scientific">Trichoglossum hirsutum</name>
    <dbReference type="NCBI Taxonomy" id="265104"/>
    <lineage>
        <taxon>Eukaryota</taxon>
        <taxon>Fungi</taxon>
        <taxon>Dikarya</taxon>
        <taxon>Ascomycota</taxon>
        <taxon>Pezizomycotina</taxon>
        <taxon>Geoglossomycetes</taxon>
        <taxon>Geoglossales</taxon>
        <taxon>Geoglossaceae</taxon>
        <taxon>Trichoglossum</taxon>
    </lineage>
</organism>
<dbReference type="GO" id="GO:0020037">
    <property type="term" value="F:heme binding"/>
    <property type="evidence" value="ECO:0007669"/>
    <property type="project" value="InterPro"/>
</dbReference>
<dbReference type="PRINTS" id="PR00463">
    <property type="entry name" value="EP450I"/>
</dbReference>